<organism evidence="3 4">
    <name type="scientific">Rothia nasimurium</name>
    <dbReference type="NCBI Taxonomy" id="85336"/>
    <lineage>
        <taxon>Bacteria</taxon>
        <taxon>Bacillati</taxon>
        <taxon>Actinomycetota</taxon>
        <taxon>Actinomycetes</taxon>
        <taxon>Micrococcales</taxon>
        <taxon>Micrococcaceae</taxon>
        <taxon>Rothia</taxon>
    </lineage>
</organism>
<protein>
    <submittedName>
        <fullName evidence="3">Glycoside hydrolase family 16 protein</fullName>
    </submittedName>
</protein>
<accession>A0A4Y9F1D7</accession>
<dbReference type="SUPFAM" id="SSF49899">
    <property type="entry name" value="Concanavalin A-like lectins/glucanases"/>
    <property type="match status" value="1"/>
</dbReference>
<dbReference type="InterPro" id="IPR000757">
    <property type="entry name" value="Beta-glucanase-like"/>
</dbReference>
<evidence type="ECO:0000313" key="3">
    <source>
        <dbReference type="EMBL" id="TFU19612.1"/>
    </source>
</evidence>
<feature type="region of interest" description="Disordered" evidence="1">
    <location>
        <begin position="27"/>
        <end position="47"/>
    </location>
</feature>
<proteinExistence type="predicted"/>
<dbReference type="PANTHER" id="PTHR10963:SF60">
    <property type="entry name" value="GRAM-NEGATIVE BACTERIA-BINDING PROTEIN 1-RELATED"/>
    <property type="match status" value="1"/>
</dbReference>
<dbReference type="InterPro" id="IPR050546">
    <property type="entry name" value="Glycosyl_Hydrlase_16"/>
</dbReference>
<dbReference type="CDD" id="cd08023">
    <property type="entry name" value="GH16_laminarinase_like"/>
    <property type="match status" value="1"/>
</dbReference>
<dbReference type="Pfam" id="PF00722">
    <property type="entry name" value="Glyco_hydro_16"/>
    <property type="match status" value="1"/>
</dbReference>
<dbReference type="GO" id="GO:0004553">
    <property type="term" value="F:hydrolase activity, hydrolyzing O-glycosyl compounds"/>
    <property type="evidence" value="ECO:0007669"/>
    <property type="project" value="InterPro"/>
</dbReference>
<dbReference type="PROSITE" id="PS51762">
    <property type="entry name" value="GH16_2"/>
    <property type="match status" value="1"/>
</dbReference>
<sequence>MSWLSRCALPASLPRSSLMARPLKPWWQTTTSSPSTAPPQGTGTGISVYAGRTVPSTHVVSAAKAKADNWGEHRGALTASGWGKLIFEDGFNNGAIDGAKWRVRDKSYVGYDSGVNLKEAVTMGDSSAKIWLKKLATPVTYKDGKLREWATGYIDTMGKFSAESFRLEYRAKQPASNPTQIGAWGGIWMRPNNTALLGEIDISESYGYTSSKQKVDISNRSEGTVHYGQQQGNKAKKSALIPVLGQNLADEYHTWAVEKTPAGIKFFFDGVEYLFVSLEDPRYQAALPAGEQFNIRLCMQAGNAYWGGLAETTADCAIEVDYVRVWEYVG</sequence>
<keyword evidence="3" id="KW-0378">Hydrolase</keyword>
<dbReference type="OrthoDB" id="9809583at2"/>
<reference evidence="3 4" key="1">
    <citation type="submission" date="2019-03" db="EMBL/GenBank/DDBJ databases">
        <title>Diversity of the mouse oral microbiome.</title>
        <authorList>
            <person name="Joseph S."/>
            <person name="Aduse-Opoku J."/>
            <person name="Curtis M."/>
            <person name="Wade W."/>
            <person name="Hashim A."/>
        </authorList>
    </citation>
    <scope>NUCLEOTIDE SEQUENCE [LARGE SCALE GENOMIC DNA]</scope>
    <source>
        <strain evidence="4">irhom_31</strain>
    </source>
</reference>
<dbReference type="AlphaFoldDB" id="A0A4Y9F1D7"/>
<comment type="caution">
    <text evidence="3">The sequence shown here is derived from an EMBL/GenBank/DDBJ whole genome shotgun (WGS) entry which is preliminary data.</text>
</comment>
<dbReference type="EMBL" id="SPQC01000077">
    <property type="protein sequence ID" value="TFU19612.1"/>
    <property type="molecule type" value="Genomic_DNA"/>
</dbReference>
<dbReference type="PANTHER" id="PTHR10963">
    <property type="entry name" value="GLYCOSYL HYDROLASE-RELATED"/>
    <property type="match status" value="1"/>
</dbReference>
<dbReference type="STRING" id="85336.A7979_03120"/>
<dbReference type="Gene3D" id="2.60.120.200">
    <property type="match status" value="1"/>
</dbReference>
<dbReference type="InterPro" id="IPR013320">
    <property type="entry name" value="ConA-like_dom_sf"/>
</dbReference>
<feature type="compositionally biased region" description="Low complexity" evidence="1">
    <location>
        <begin position="28"/>
        <end position="41"/>
    </location>
</feature>
<gene>
    <name evidence="3" type="ORF">E4U03_12285</name>
</gene>
<evidence type="ECO:0000313" key="4">
    <source>
        <dbReference type="Proteomes" id="UP000297951"/>
    </source>
</evidence>
<dbReference type="Proteomes" id="UP000297951">
    <property type="component" value="Unassembled WGS sequence"/>
</dbReference>
<evidence type="ECO:0000259" key="2">
    <source>
        <dbReference type="PROSITE" id="PS51762"/>
    </source>
</evidence>
<feature type="domain" description="GH16" evidence="2">
    <location>
        <begin position="47"/>
        <end position="330"/>
    </location>
</feature>
<dbReference type="GO" id="GO:0005975">
    <property type="term" value="P:carbohydrate metabolic process"/>
    <property type="evidence" value="ECO:0007669"/>
    <property type="project" value="InterPro"/>
</dbReference>
<evidence type="ECO:0000256" key="1">
    <source>
        <dbReference type="SAM" id="MobiDB-lite"/>
    </source>
</evidence>
<name>A0A4Y9F1D7_9MICC</name>